<proteinExistence type="predicted"/>
<dbReference type="Proteomes" id="UP001250656">
    <property type="component" value="Unassembled WGS sequence"/>
</dbReference>
<dbReference type="PROSITE" id="PS51502">
    <property type="entry name" value="S_R_A_B_BARREL"/>
    <property type="match status" value="1"/>
</dbReference>
<reference evidence="2 3" key="1">
    <citation type="submission" date="2023-09" db="EMBL/GenBank/DDBJ databases">
        <title>Novel taxa isolated from Blanes Bay.</title>
        <authorList>
            <person name="Rey-Velasco X."/>
            <person name="Lucena T."/>
        </authorList>
    </citation>
    <scope>NUCLEOTIDE SEQUENCE [LARGE SCALE GENOMIC DNA]</scope>
    <source>
        <strain evidence="2 3">S334</strain>
    </source>
</reference>
<feature type="domain" description="Stress-response A/B barrel" evidence="1">
    <location>
        <begin position="45"/>
        <end position="141"/>
    </location>
</feature>
<dbReference type="Gene3D" id="3.30.70.100">
    <property type="match status" value="1"/>
</dbReference>
<dbReference type="InterPro" id="IPR011008">
    <property type="entry name" value="Dimeric_a/b-barrel"/>
</dbReference>
<dbReference type="InterPro" id="IPR013097">
    <property type="entry name" value="Dabb"/>
</dbReference>
<gene>
    <name evidence="2" type="ORF">RQM65_12130</name>
</gene>
<dbReference type="RefSeq" id="WP_314015338.1">
    <property type="nucleotide sequence ID" value="NZ_JAVTTP010000001.1"/>
</dbReference>
<dbReference type="SMART" id="SM00886">
    <property type="entry name" value="Dabb"/>
    <property type="match status" value="1"/>
</dbReference>
<accession>A0ABU3L874</accession>
<comment type="caution">
    <text evidence="2">The sequence shown here is derived from an EMBL/GenBank/DDBJ whole genome shotgun (WGS) entry which is preliminary data.</text>
</comment>
<protein>
    <submittedName>
        <fullName evidence="2">Dabb family protein</fullName>
    </submittedName>
</protein>
<name>A0ABU3L874_9FLAO</name>
<dbReference type="SUPFAM" id="SSF54909">
    <property type="entry name" value="Dimeric alpha+beta barrel"/>
    <property type="match status" value="1"/>
</dbReference>
<sequence length="144" mass="16734">MRTFKIAVLFLTFSIATYGQTETDSHESGNDKKSTVQMKEFDPNFAHTVYFWLKNPDSEEDRTAFETSLKRFLDHSAYAKTRFIGKPPRASRDVVDGSFTYSLIVTFESAEAQQEYQIEPPHKRFVEESEKLWEKVIVYDSQGI</sequence>
<organism evidence="2 3">
    <name type="scientific">Pricia mediterranea</name>
    <dbReference type="NCBI Taxonomy" id="3076079"/>
    <lineage>
        <taxon>Bacteria</taxon>
        <taxon>Pseudomonadati</taxon>
        <taxon>Bacteroidota</taxon>
        <taxon>Flavobacteriia</taxon>
        <taxon>Flavobacteriales</taxon>
        <taxon>Flavobacteriaceae</taxon>
        <taxon>Pricia</taxon>
    </lineage>
</organism>
<evidence type="ECO:0000313" key="2">
    <source>
        <dbReference type="EMBL" id="MDT7829418.1"/>
    </source>
</evidence>
<keyword evidence="3" id="KW-1185">Reference proteome</keyword>
<dbReference type="EMBL" id="JAVTTP010000001">
    <property type="protein sequence ID" value="MDT7829418.1"/>
    <property type="molecule type" value="Genomic_DNA"/>
</dbReference>
<evidence type="ECO:0000259" key="1">
    <source>
        <dbReference type="PROSITE" id="PS51502"/>
    </source>
</evidence>
<evidence type="ECO:0000313" key="3">
    <source>
        <dbReference type="Proteomes" id="UP001250656"/>
    </source>
</evidence>
<dbReference type="Pfam" id="PF07876">
    <property type="entry name" value="Dabb"/>
    <property type="match status" value="1"/>
</dbReference>